<keyword evidence="6" id="KW-0539">Nucleus</keyword>
<gene>
    <name evidence="9" type="ORF">FN846DRAFT_990559</name>
</gene>
<keyword evidence="5" id="KW-0159">Chromosome partition</keyword>
<feature type="region of interest" description="Disordered" evidence="8">
    <location>
        <begin position="67"/>
        <end position="91"/>
    </location>
</feature>
<keyword evidence="7" id="KW-0131">Cell cycle</keyword>
<dbReference type="InterPro" id="IPR011990">
    <property type="entry name" value="TPR-like_helical_dom_sf"/>
</dbReference>
<proteinExistence type="inferred from homology"/>
<evidence type="ECO:0000256" key="3">
    <source>
        <dbReference type="ARBA" id="ARBA00022618"/>
    </source>
</evidence>
<dbReference type="GO" id="GO:0007059">
    <property type="term" value="P:chromosome segregation"/>
    <property type="evidence" value="ECO:0007669"/>
    <property type="project" value="UniProtKB-KW"/>
</dbReference>
<keyword evidence="3" id="KW-0132">Cell division</keyword>
<evidence type="ECO:0000256" key="4">
    <source>
        <dbReference type="ARBA" id="ARBA00022776"/>
    </source>
</evidence>
<dbReference type="GO" id="GO:0007064">
    <property type="term" value="P:mitotic sister chromatid cohesion"/>
    <property type="evidence" value="ECO:0007669"/>
    <property type="project" value="InterPro"/>
</dbReference>
<dbReference type="AlphaFoldDB" id="A0A5J5F8K2"/>
<protein>
    <submittedName>
        <fullName evidence="9">Cohesin loading factor</fullName>
    </submittedName>
</protein>
<dbReference type="GO" id="GO:0005634">
    <property type="term" value="C:nucleus"/>
    <property type="evidence" value="ECO:0007669"/>
    <property type="project" value="UniProtKB-SubCell"/>
</dbReference>
<dbReference type="GO" id="GO:0051301">
    <property type="term" value="P:cell division"/>
    <property type="evidence" value="ECO:0007669"/>
    <property type="project" value="UniProtKB-KW"/>
</dbReference>
<keyword evidence="4" id="KW-0498">Mitosis</keyword>
<comment type="subcellular location">
    <subcellularLocation>
        <location evidence="1">Nucleus</location>
    </subcellularLocation>
</comment>
<dbReference type="InterPro" id="IPR019440">
    <property type="entry name" value="MAU2"/>
</dbReference>
<evidence type="ECO:0000256" key="8">
    <source>
        <dbReference type="SAM" id="MobiDB-lite"/>
    </source>
</evidence>
<dbReference type="InParanoid" id="A0A5J5F8K2"/>
<evidence type="ECO:0000256" key="2">
    <source>
        <dbReference type="ARBA" id="ARBA00008585"/>
    </source>
</evidence>
<dbReference type="Proteomes" id="UP000326924">
    <property type="component" value="Unassembled WGS sequence"/>
</dbReference>
<comment type="caution">
    <text evidence="9">The sequence shown here is derived from an EMBL/GenBank/DDBJ whole genome shotgun (WGS) entry which is preliminary data.</text>
</comment>
<feature type="compositionally biased region" description="Low complexity" evidence="8">
    <location>
        <begin position="79"/>
        <end position="89"/>
    </location>
</feature>
<keyword evidence="10" id="KW-1185">Reference proteome</keyword>
<evidence type="ECO:0000256" key="7">
    <source>
        <dbReference type="ARBA" id="ARBA00023306"/>
    </source>
</evidence>
<feature type="region of interest" description="Disordered" evidence="8">
    <location>
        <begin position="1"/>
        <end position="38"/>
    </location>
</feature>
<evidence type="ECO:0000313" key="10">
    <source>
        <dbReference type="Proteomes" id="UP000326924"/>
    </source>
</evidence>
<dbReference type="PANTHER" id="PTHR21394">
    <property type="entry name" value="MAU2 CHROMATID COHESION FACTOR HOMOLOG"/>
    <property type="match status" value="1"/>
</dbReference>
<reference evidence="9 10" key="1">
    <citation type="submission" date="2019-09" db="EMBL/GenBank/DDBJ databases">
        <title>Draft genome of the ectomycorrhizal ascomycete Sphaerosporella brunnea.</title>
        <authorList>
            <consortium name="DOE Joint Genome Institute"/>
            <person name="Benucci G.M."/>
            <person name="Marozzi G."/>
            <person name="Antonielli L."/>
            <person name="Sanchez S."/>
            <person name="Marco P."/>
            <person name="Wang X."/>
            <person name="Falini L.B."/>
            <person name="Barry K."/>
            <person name="Haridas S."/>
            <person name="Lipzen A."/>
            <person name="Labutti K."/>
            <person name="Grigoriev I.V."/>
            <person name="Murat C."/>
            <person name="Martin F."/>
            <person name="Albertini E."/>
            <person name="Donnini D."/>
            <person name="Bonito G."/>
        </authorList>
    </citation>
    <scope>NUCLEOTIDE SEQUENCE [LARGE SCALE GENOMIC DNA]</scope>
    <source>
        <strain evidence="9 10">Sb_GMNB300</strain>
    </source>
</reference>
<evidence type="ECO:0000256" key="6">
    <source>
        <dbReference type="ARBA" id="ARBA00023242"/>
    </source>
</evidence>
<organism evidence="9 10">
    <name type="scientific">Sphaerosporella brunnea</name>
    <dbReference type="NCBI Taxonomy" id="1250544"/>
    <lineage>
        <taxon>Eukaryota</taxon>
        <taxon>Fungi</taxon>
        <taxon>Dikarya</taxon>
        <taxon>Ascomycota</taxon>
        <taxon>Pezizomycotina</taxon>
        <taxon>Pezizomycetes</taxon>
        <taxon>Pezizales</taxon>
        <taxon>Pyronemataceae</taxon>
        <taxon>Sphaerosporella</taxon>
    </lineage>
</organism>
<dbReference type="EMBL" id="VXIS01000017">
    <property type="protein sequence ID" value="KAA8913163.1"/>
    <property type="molecule type" value="Genomic_DNA"/>
</dbReference>
<name>A0A5J5F8K2_9PEZI</name>
<evidence type="ECO:0000256" key="1">
    <source>
        <dbReference type="ARBA" id="ARBA00004123"/>
    </source>
</evidence>
<comment type="similarity">
    <text evidence="2">Belongs to the SCC4/mau-2 family.</text>
</comment>
<dbReference type="OrthoDB" id="5565328at2759"/>
<evidence type="ECO:0000256" key="5">
    <source>
        <dbReference type="ARBA" id="ARBA00022829"/>
    </source>
</evidence>
<dbReference type="SUPFAM" id="SSF48452">
    <property type="entry name" value="TPR-like"/>
    <property type="match status" value="1"/>
</dbReference>
<dbReference type="Pfam" id="PF10345">
    <property type="entry name" value="Cohesin_load"/>
    <property type="match status" value="1"/>
</dbReference>
<accession>A0A5J5F8K2</accession>
<evidence type="ECO:0000313" key="9">
    <source>
        <dbReference type="EMBL" id="KAA8913163.1"/>
    </source>
</evidence>
<sequence length="701" mass="78768">MAASNPSGGGGGYYSPGGWHIPPQTPPTRMHPLPPATVPIPPIYHTPQQVQYHNQWPGAVPQTASAAMRYQHQAPRGVPQSPISYQQQPPAGPDMPSVLISLADTYINTAYANGHKTALGSDAEVKAYYKLVATGLQCLEMALQHRLQPRVEAMVRLRHASILYEETNNLDEAEESLNKAILLAHRNNLTELKCSLQYLMVKIMFKSNHKAALKILSSHISDVETLDIPLWAYAFRLLRFNLLAQMSPARDDQNAISTLRTVCTMSNERRDMQVLALASIMEAMVSLRNGADGVEAAQRSLARVFTQQNGGNQITPQLEVLTQVLDICCSVMLGKTQECDPKIRKLHNMLDQPERWINWREDAEFEVLVNPSRHGRPTESLKLRWLSRDEVFTLGYFLSGLCKFQKNVEENGKAERFLTEGLKTVERKKEGSVQSSLEESKNKLYWRWTLKAYMYLYYAFLLSMRTDWDSALKVFKQLQEVGSLLNLAPDSPLSLQIAYLDAVIKHGTNDLYNALCLYNFIIASLPGDHELSIISKLNSILIQRIHNPPAAENLLASIERLGVTHKNELLRAAFIAVKATERGSLITTKNYLSTALRQAAAAGNVQLTFIVLNFMCHRFFNGVISEQAEKSAKAAMQNAKKGRDTLWTLMGGQMYADCLARKGNEIEEVRQRQMNEDARVQVVRNLVRNFPPSQQLPVEES</sequence>